<protein>
    <recommendedName>
        <fullName evidence="3">Minor tail protein</fullName>
    </recommendedName>
</protein>
<accession>A0ABV7UQJ6</accession>
<dbReference type="RefSeq" id="WP_386706020.1">
    <property type="nucleotide sequence ID" value="NZ_JBHRYF010000001.1"/>
</dbReference>
<sequence>MANPKVRQFAGDFRMWRKAADGTLTPVIPEPADPFGNQPIETSSFNFGYEAGDEVTVKSKRRDSAYNQPIYSDQQPGVTSLSIGLLELPNAILARILRGEAANAAMVAGTVTDEAHTVSSLAVPIRLAHKYVSTVVVTKGGSPLVANTDYTVDLRRGHVMPKASGDIAVNDALTISYAYAGVDGAKIEGGAIPQESFYITGDMQDRISGENGELEVFEARLGVEDDIDWLSAEPLAPVLTGNLIVPNGAPAPYVFETYKQVA</sequence>
<reference evidence="2" key="1">
    <citation type="journal article" date="2019" name="Int. J. Syst. Evol. Microbiol.">
        <title>The Global Catalogue of Microorganisms (GCM) 10K type strain sequencing project: providing services to taxonomists for standard genome sequencing and annotation.</title>
        <authorList>
            <consortium name="The Broad Institute Genomics Platform"/>
            <consortium name="The Broad Institute Genome Sequencing Center for Infectious Disease"/>
            <person name="Wu L."/>
            <person name="Ma J."/>
        </authorList>
    </citation>
    <scope>NUCLEOTIDE SEQUENCE [LARGE SCALE GENOMIC DNA]</scope>
    <source>
        <strain evidence="2">KCTC 42211</strain>
    </source>
</reference>
<dbReference type="Proteomes" id="UP001595724">
    <property type="component" value="Unassembled WGS sequence"/>
</dbReference>
<dbReference type="EMBL" id="JBHRYF010000001">
    <property type="protein sequence ID" value="MFC3659036.1"/>
    <property type="molecule type" value="Genomic_DNA"/>
</dbReference>
<proteinExistence type="predicted"/>
<keyword evidence="2" id="KW-1185">Reference proteome</keyword>
<evidence type="ECO:0008006" key="3">
    <source>
        <dbReference type="Google" id="ProtNLM"/>
    </source>
</evidence>
<evidence type="ECO:0000313" key="1">
    <source>
        <dbReference type="EMBL" id="MFC3659036.1"/>
    </source>
</evidence>
<organism evidence="1 2">
    <name type="scientific">Luteimonas notoginsengisoli</name>
    <dbReference type="NCBI Taxonomy" id="1578200"/>
    <lineage>
        <taxon>Bacteria</taxon>
        <taxon>Pseudomonadati</taxon>
        <taxon>Pseudomonadota</taxon>
        <taxon>Gammaproteobacteria</taxon>
        <taxon>Lysobacterales</taxon>
        <taxon>Lysobacteraceae</taxon>
        <taxon>Luteimonas</taxon>
    </lineage>
</organism>
<gene>
    <name evidence="1" type="ORF">ACFOM9_02950</name>
</gene>
<comment type="caution">
    <text evidence="1">The sequence shown here is derived from an EMBL/GenBank/DDBJ whole genome shotgun (WGS) entry which is preliminary data.</text>
</comment>
<name>A0ABV7UQJ6_9GAMM</name>
<evidence type="ECO:0000313" key="2">
    <source>
        <dbReference type="Proteomes" id="UP001595724"/>
    </source>
</evidence>